<evidence type="ECO:0000313" key="1">
    <source>
        <dbReference type="EMBL" id="RNL88691.1"/>
    </source>
</evidence>
<sequence length="163" mass="18227">MRAVIRILAGIVVISAFVQCANSQKVLSALPEVLRLGDVVSENWRTEGSPLSGTNIFIPVTSGSDILLDSVYYRGRGAKLEKVQRGSYLVYIGRFENRPKTDIIMHADPRKEVGNQPPEFRKSIPFELEEDEAVVSFKEGNVVKYFRIAHVKEGAPVINPRKE</sequence>
<dbReference type="OrthoDB" id="1364277at2"/>
<keyword evidence="2" id="KW-1185">Reference proteome</keyword>
<gene>
    <name evidence="1" type="ORF">ED312_07840</name>
</gene>
<comment type="caution">
    <text evidence="1">The sequence shown here is derived from an EMBL/GenBank/DDBJ whole genome shotgun (WGS) entry which is preliminary data.</text>
</comment>
<dbReference type="AlphaFoldDB" id="A0A3N0ELL0"/>
<accession>A0A3N0ELL0</accession>
<protein>
    <submittedName>
        <fullName evidence="1">Uncharacterized protein</fullName>
    </submittedName>
</protein>
<proteinExistence type="predicted"/>
<dbReference type="RefSeq" id="WP_123215452.1">
    <property type="nucleotide sequence ID" value="NZ_RJTM01000057.1"/>
</dbReference>
<evidence type="ECO:0000313" key="2">
    <source>
        <dbReference type="Proteomes" id="UP000267469"/>
    </source>
</evidence>
<dbReference type="Proteomes" id="UP000267469">
    <property type="component" value="Unassembled WGS sequence"/>
</dbReference>
<name>A0A3N0ELL0_SINP1</name>
<reference evidence="1 2" key="1">
    <citation type="submission" date="2018-10" db="EMBL/GenBank/DDBJ databases">
        <title>Sinomicrobium pectinilyticum sp. nov., a pectinase-producing bacterium isolated from alkaline and saline soil, and emended description of the genus Sinomicrobium.</title>
        <authorList>
            <person name="Cheng B."/>
            <person name="Li C."/>
            <person name="Lai Q."/>
            <person name="Du M."/>
            <person name="Shao Z."/>
            <person name="Xu P."/>
            <person name="Yang C."/>
        </authorList>
    </citation>
    <scope>NUCLEOTIDE SEQUENCE [LARGE SCALE GENOMIC DNA]</scope>
    <source>
        <strain evidence="1 2">5DNS001</strain>
    </source>
</reference>
<organism evidence="1 2">
    <name type="scientific">Sinomicrobium pectinilyticum</name>
    <dbReference type="NCBI Taxonomy" id="1084421"/>
    <lineage>
        <taxon>Bacteria</taxon>
        <taxon>Pseudomonadati</taxon>
        <taxon>Bacteroidota</taxon>
        <taxon>Flavobacteriia</taxon>
        <taxon>Flavobacteriales</taxon>
        <taxon>Flavobacteriaceae</taxon>
        <taxon>Sinomicrobium</taxon>
    </lineage>
</organism>
<dbReference type="EMBL" id="RJTM01000057">
    <property type="protein sequence ID" value="RNL88691.1"/>
    <property type="molecule type" value="Genomic_DNA"/>
</dbReference>